<evidence type="ECO:0000256" key="1">
    <source>
        <dbReference type="SAM" id="SignalP"/>
    </source>
</evidence>
<keyword evidence="3" id="KW-1185">Reference proteome</keyword>
<evidence type="ECO:0000313" key="2">
    <source>
        <dbReference type="EMBL" id="BCU82955.1"/>
    </source>
</evidence>
<dbReference type="RefSeq" id="WP_212773236.1">
    <property type="nucleotide sequence ID" value="NZ_AP024601.1"/>
</dbReference>
<reference evidence="2" key="1">
    <citation type="journal article" date="2013" name="Int. J. Syst. Evol. Microbiol.">
        <title>Polycladomyces abyssicola gen. nov., sp. nov., a thermophilic filamentous bacterium isolated from hemipelagic sediment.</title>
        <authorList>
            <person name="Tsubouchi T."/>
            <person name="Shimane Y."/>
            <person name="Mori K."/>
            <person name="Usui K."/>
            <person name="Hiraki T."/>
            <person name="Tame A."/>
            <person name="Uematsu K."/>
            <person name="Maruyama T."/>
            <person name="Hatada Y."/>
        </authorList>
    </citation>
    <scope>NUCLEOTIDE SEQUENCE</scope>
    <source>
        <strain evidence="2">JIR-001</strain>
    </source>
</reference>
<accession>A0A8D5UGS2</accession>
<feature type="signal peptide" evidence="1">
    <location>
        <begin position="1"/>
        <end position="24"/>
    </location>
</feature>
<name>A0A8D5UGS2_9BACL</name>
<dbReference type="PROSITE" id="PS51257">
    <property type="entry name" value="PROKAR_LIPOPROTEIN"/>
    <property type="match status" value="1"/>
</dbReference>
<sequence length="120" mass="13891">MNHRIFASLVCGFLLTVSVGCQWAKPPEQRQGLSNDSQSYTYVGYPESHMIQAAQNVDGVRSARMDYDGRRLIVYVEPERWVKPEQYHRLKRQVHRNVGDIAPHKPFEVRILSNIRTGTH</sequence>
<evidence type="ECO:0000313" key="3">
    <source>
        <dbReference type="Proteomes" id="UP000677436"/>
    </source>
</evidence>
<protein>
    <submittedName>
        <fullName evidence="2">Uncharacterized protein</fullName>
    </submittedName>
</protein>
<keyword evidence="1" id="KW-0732">Signal</keyword>
<reference evidence="2" key="2">
    <citation type="journal article" date="2021" name="Microbiol. Resour. Announc.">
        <title>Complete Genome Sequence of Polycladomyces abyssicola JIR-001T, Isolated from Hemipelagic Sediment in Deep Seawater.</title>
        <authorList>
            <person name="Tsubouchi T."/>
            <person name="Kaneko Y."/>
        </authorList>
    </citation>
    <scope>NUCLEOTIDE SEQUENCE</scope>
    <source>
        <strain evidence="2">JIR-001</strain>
    </source>
</reference>
<dbReference type="AlphaFoldDB" id="A0A8D5UGS2"/>
<proteinExistence type="predicted"/>
<gene>
    <name evidence="2" type="ORF">JIR001_27380</name>
</gene>
<dbReference type="KEGG" id="pabs:JIR001_27380"/>
<dbReference type="Proteomes" id="UP000677436">
    <property type="component" value="Chromosome"/>
</dbReference>
<dbReference type="EMBL" id="AP024601">
    <property type="protein sequence ID" value="BCU82955.1"/>
    <property type="molecule type" value="Genomic_DNA"/>
</dbReference>
<organism evidence="2 3">
    <name type="scientific">Polycladomyces abyssicola</name>
    <dbReference type="NCBI Taxonomy" id="1125966"/>
    <lineage>
        <taxon>Bacteria</taxon>
        <taxon>Bacillati</taxon>
        <taxon>Bacillota</taxon>
        <taxon>Bacilli</taxon>
        <taxon>Bacillales</taxon>
        <taxon>Thermoactinomycetaceae</taxon>
        <taxon>Polycladomyces</taxon>
    </lineage>
</organism>
<feature type="chain" id="PRO_5034021690" evidence="1">
    <location>
        <begin position="25"/>
        <end position="120"/>
    </location>
</feature>